<accession>A0A4U7L1F9</accession>
<protein>
    <recommendedName>
        <fullName evidence="2">RAVE complex protein Rav1 C-terminal domain-containing protein</fullName>
    </recommendedName>
</protein>
<dbReference type="PANTHER" id="PTHR13950:SF9">
    <property type="entry name" value="RABCONNECTIN-3A"/>
    <property type="match status" value="1"/>
</dbReference>
<keyword evidence="4" id="KW-1185">Reference proteome</keyword>
<feature type="compositionally biased region" description="Basic and acidic residues" evidence="1">
    <location>
        <begin position="739"/>
        <end position="755"/>
    </location>
</feature>
<reference evidence="3 4" key="1">
    <citation type="submission" date="2019-05" db="EMBL/GenBank/DDBJ databases">
        <title>Sporisorium graminicola CBS 10092 draft sequencing and annotation.</title>
        <authorList>
            <person name="Solano-Gonzalez S."/>
            <person name="Caddick M.X."/>
            <person name="Darby A."/>
        </authorList>
    </citation>
    <scope>NUCLEOTIDE SEQUENCE [LARGE SCALE GENOMIC DNA]</scope>
    <source>
        <strain evidence="3 4">CBS 10092</strain>
    </source>
</reference>
<dbReference type="Pfam" id="PF12234">
    <property type="entry name" value="Rav1p_C"/>
    <property type="match status" value="1"/>
</dbReference>
<dbReference type="GO" id="GO:0007035">
    <property type="term" value="P:vacuolar acidification"/>
    <property type="evidence" value="ECO:0007669"/>
    <property type="project" value="TreeGrafter"/>
</dbReference>
<feature type="compositionally biased region" description="Low complexity" evidence="1">
    <location>
        <begin position="763"/>
        <end position="774"/>
    </location>
</feature>
<evidence type="ECO:0000256" key="1">
    <source>
        <dbReference type="SAM" id="MobiDB-lite"/>
    </source>
</evidence>
<feature type="region of interest" description="Disordered" evidence="1">
    <location>
        <begin position="636"/>
        <end position="672"/>
    </location>
</feature>
<dbReference type="PANTHER" id="PTHR13950">
    <property type="entry name" value="RABCONNECTIN-RELATED"/>
    <property type="match status" value="1"/>
</dbReference>
<organism evidence="3 4">
    <name type="scientific">Sporisorium graminicola</name>
    <dbReference type="NCBI Taxonomy" id="280036"/>
    <lineage>
        <taxon>Eukaryota</taxon>
        <taxon>Fungi</taxon>
        <taxon>Dikarya</taxon>
        <taxon>Basidiomycota</taxon>
        <taxon>Ustilaginomycotina</taxon>
        <taxon>Ustilaginomycetes</taxon>
        <taxon>Ustilaginales</taxon>
        <taxon>Ustilaginaceae</taxon>
        <taxon>Sporisorium</taxon>
    </lineage>
</organism>
<evidence type="ECO:0000259" key="2">
    <source>
        <dbReference type="Pfam" id="PF12234"/>
    </source>
</evidence>
<dbReference type="AlphaFoldDB" id="A0A4U7L1F9"/>
<dbReference type="GeneID" id="40723907"/>
<dbReference type="InterPro" id="IPR022033">
    <property type="entry name" value="Rav1p_C"/>
</dbReference>
<evidence type="ECO:0000313" key="3">
    <source>
        <dbReference type="EMBL" id="TKY91013.1"/>
    </source>
</evidence>
<dbReference type="EMBL" id="SRRM01000002">
    <property type="protein sequence ID" value="TKY91013.1"/>
    <property type="molecule type" value="Genomic_DNA"/>
</dbReference>
<proteinExistence type="predicted"/>
<dbReference type="InterPro" id="IPR052208">
    <property type="entry name" value="DmX-like/RAVE_component"/>
</dbReference>
<dbReference type="OrthoDB" id="342131at2759"/>
<sequence length="783" mass="86112">MDWSPSPLSCSVLAVAFEHHVDIIAPGRSSTVEDKKSGLGPQWQLLLRLDLQTCTPSSIRAACWLSSEQLAIASGSVLLVYGPWVQWGLQDGTRSKKTHLAELVAEVGGPVVQYHPTFLLQCAVWQKLDLAKAIISNLNKAVLACSAHDVGGTWAFEEVYLDAVLGTDPIARSGTSGSAAPLIHTGFRGGIFDEADHKDEPDGADLFASDQIDQLARHLQEIHPPHLSTSDLPVLVNLIKTIGEAVREHRSLDSSGLRYTLALRQMLNSAAQSKGAECGADDGLGYRDFLWAFHSNSQETLLAAIESTYQNKLDLPAARATGLFVWLRNPSALRTQAEAVARAQFMSGEDRDPVKCSLLYFALGKRKVVQGLWRQAVWHPEQKKMLQFLSHDFDEERWKTAAQKNAFALLSQRRYEFAASFFMLGDSLRDAINVCVRNLDDLPLAIALARIQEGRDDGPVFTELLKNRVLPLAFERGDRWMGSWAFWTLKRRDLAVRIIVTPLRDLIADEDVAGLLGSTVICGNDSYSDPALALLFQQLRTKSLQTIKGLYDIPEKKVFDFVLNTNRALSRMGCHAIGLSLLRNWQFEPPSVSSASTQFHRISRHDLETLSLVDEAVLAESTDAFSELRLTDASTHDALGESSAKSPTSHRRRTSQSTISPPSSPRMLRRRSSLLQRRSSIINDLDIGAAVVRPDIKIGAPDAVSKTRLADVSKTASAEETKKEVLRAEPSTMKAANGHPKERDGKAADAPEPKKQGISVFKSAAASNSQQGAQEFDFSSFGF</sequence>
<gene>
    <name evidence="3" type="ORF">EX895_001012</name>
</gene>
<dbReference type="Proteomes" id="UP000306050">
    <property type="component" value="Chromosome SGRAM_1"/>
</dbReference>
<dbReference type="GO" id="GO:0043291">
    <property type="term" value="C:RAVE complex"/>
    <property type="evidence" value="ECO:0007669"/>
    <property type="project" value="TreeGrafter"/>
</dbReference>
<feature type="region of interest" description="Disordered" evidence="1">
    <location>
        <begin position="727"/>
        <end position="783"/>
    </location>
</feature>
<comment type="caution">
    <text evidence="3">The sequence shown here is derived from an EMBL/GenBank/DDBJ whole genome shotgun (WGS) entry which is preliminary data.</text>
</comment>
<dbReference type="RefSeq" id="XP_029742998.1">
    <property type="nucleotide sequence ID" value="XM_029881612.1"/>
</dbReference>
<dbReference type="KEGG" id="sgra:EX895_001012"/>
<feature type="domain" description="RAVE complex protein Rav1 C-terminal" evidence="2">
    <location>
        <begin position="1"/>
        <end position="581"/>
    </location>
</feature>
<name>A0A4U7L1F9_9BASI</name>
<evidence type="ECO:0000313" key="4">
    <source>
        <dbReference type="Proteomes" id="UP000306050"/>
    </source>
</evidence>